<protein>
    <recommendedName>
        <fullName evidence="2">MEMO1 family protein DFE_1200</fullName>
    </recommendedName>
</protein>
<reference evidence="3 4" key="1">
    <citation type="journal article" date="2018" name="Sci. Adv.">
        <title>Multi-heme cytochromes provide a pathway for survival in energy-limited environments.</title>
        <authorList>
            <person name="Deng X."/>
            <person name="Dohmae N."/>
            <person name="Nealson K.H."/>
            <person name="Hashimoto K."/>
            <person name="Okamoto A."/>
        </authorList>
    </citation>
    <scope>NUCLEOTIDE SEQUENCE [LARGE SCALE GENOMIC DNA]</scope>
    <source>
        <strain evidence="3 4">IS5</strain>
    </source>
</reference>
<evidence type="ECO:0000256" key="2">
    <source>
        <dbReference type="HAMAP-Rule" id="MF_00055"/>
    </source>
</evidence>
<name>A0A2Z6AXQ6_9BACT</name>
<gene>
    <name evidence="3" type="ORF">DFE_1200</name>
</gene>
<dbReference type="NCBIfam" id="TIGR04336">
    <property type="entry name" value="AmmeMemoSam_B"/>
    <property type="match status" value="1"/>
</dbReference>
<dbReference type="OrthoDB" id="9785549at2"/>
<dbReference type="CDD" id="cd07361">
    <property type="entry name" value="MEMO_like"/>
    <property type="match status" value="1"/>
</dbReference>
<evidence type="ECO:0000313" key="3">
    <source>
        <dbReference type="EMBL" id="BBD07926.1"/>
    </source>
</evidence>
<dbReference type="Gene3D" id="3.40.830.10">
    <property type="entry name" value="LigB-like"/>
    <property type="match status" value="1"/>
</dbReference>
<dbReference type="HAMAP" id="MF_00055">
    <property type="entry name" value="MEMO1"/>
    <property type="match status" value="1"/>
</dbReference>
<dbReference type="PANTHER" id="PTHR11060">
    <property type="entry name" value="PROTEIN MEMO1"/>
    <property type="match status" value="1"/>
</dbReference>
<sequence>MDRSPVVAGRFYTSDGAELSVEVNGYLNTADVPGVQPTLLAMVPHAGYMFSGAVAGKTLGAANLASTVLLLGPNHTGKGEPLAVWPDGKWLYPGGCLGVEEMFAQALLEDIPALTADTKAHDMEHSLEVVVPFLAALNPVSTCVPIAVAEHRLDVLREVAAGMAAVIQKRGNPVSVVVSSDMSHFVSADQARELDGLALQAVLDLDPERLFREVRDRHITMCGVLPMTMGLMVAKALGASRAELVEYTNSGVVSGDYEQVVGYAGVLVS</sequence>
<dbReference type="EMBL" id="AP017378">
    <property type="protein sequence ID" value="BBD07926.1"/>
    <property type="molecule type" value="Genomic_DNA"/>
</dbReference>
<dbReference type="KEGG" id="dfl:DFE_1200"/>
<dbReference type="AlphaFoldDB" id="A0A2Z6AXQ6"/>
<dbReference type="PANTHER" id="PTHR11060:SF0">
    <property type="entry name" value="PROTEIN MEMO1"/>
    <property type="match status" value="1"/>
</dbReference>
<dbReference type="InterPro" id="IPR002737">
    <property type="entry name" value="MEMO1_fam"/>
</dbReference>
<proteinExistence type="inferred from homology"/>
<organism evidence="3 4">
    <name type="scientific">Desulfovibrio ferrophilus</name>
    <dbReference type="NCBI Taxonomy" id="241368"/>
    <lineage>
        <taxon>Bacteria</taxon>
        <taxon>Pseudomonadati</taxon>
        <taxon>Thermodesulfobacteriota</taxon>
        <taxon>Desulfovibrionia</taxon>
        <taxon>Desulfovibrionales</taxon>
        <taxon>Desulfovibrionaceae</taxon>
        <taxon>Desulfovibrio</taxon>
    </lineage>
</organism>
<dbReference type="Proteomes" id="UP000269883">
    <property type="component" value="Chromosome"/>
</dbReference>
<comment type="similarity">
    <text evidence="1 2">Belongs to the MEMO1 family.</text>
</comment>
<keyword evidence="4" id="KW-1185">Reference proteome</keyword>
<evidence type="ECO:0000256" key="1">
    <source>
        <dbReference type="ARBA" id="ARBA00006315"/>
    </source>
</evidence>
<evidence type="ECO:0000313" key="4">
    <source>
        <dbReference type="Proteomes" id="UP000269883"/>
    </source>
</evidence>
<dbReference type="Pfam" id="PF01875">
    <property type="entry name" value="Memo"/>
    <property type="match status" value="1"/>
</dbReference>
<accession>A0A2Z6AXQ6</accession>
<dbReference type="RefSeq" id="WP_126377603.1">
    <property type="nucleotide sequence ID" value="NZ_AP017378.1"/>
</dbReference>